<feature type="transmembrane region" description="Helical" evidence="7">
    <location>
        <begin position="21"/>
        <end position="41"/>
    </location>
</feature>
<evidence type="ECO:0000256" key="7">
    <source>
        <dbReference type="SAM" id="Phobius"/>
    </source>
</evidence>
<dbReference type="AlphaFoldDB" id="A0A220UDS2"/>
<dbReference type="KEGG" id="brv:CFK39_11175"/>
<dbReference type="InterPro" id="IPR036249">
    <property type="entry name" value="Thioredoxin-like_sf"/>
</dbReference>
<dbReference type="GO" id="GO:0016491">
    <property type="term" value="F:oxidoreductase activity"/>
    <property type="evidence" value="ECO:0007669"/>
    <property type="project" value="UniProtKB-KW"/>
</dbReference>
<dbReference type="InterPro" id="IPR013766">
    <property type="entry name" value="Thioredoxin_domain"/>
</dbReference>
<evidence type="ECO:0000256" key="4">
    <source>
        <dbReference type="ARBA" id="ARBA00023157"/>
    </source>
</evidence>
<dbReference type="EMBL" id="CP022316">
    <property type="protein sequence ID" value="ASK66287.1"/>
    <property type="molecule type" value="Genomic_DNA"/>
</dbReference>
<dbReference type="GO" id="GO:0016853">
    <property type="term" value="F:isomerase activity"/>
    <property type="evidence" value="ECO:0007669"/>
    <property type="project" value="UniProtKB-KW"/>
</dbReference>
<dbReference type="Pfam" id="PF13462">
    <property type="entry name" value="Thioredoxin_4"/>
    <property type="match status" value="1"/>
</dbReference>
<evidence type="ECO:0000313" key="9">
    <source>
        <dbReference type="EMBL" id="ASK66287.1"/>
    </source>
</evidence>
<dbReference type="PANTHER" id="PTHR13887:SF14">
    <property type="entry name" value="DISULFIDE BOND FORMATION PROTEIN D"/>
    <property type="match status" value="1"/>
</dbReference>
<keyword evidence="5" id="KW-0676">Redox-active center</keyword>
<evidence type="ECO:0000313" key="10">
    <source>
        <dbReference type="Proteomes" id="UP000198398"/>
    </source>
</evidence>
<proteinExistence type="inferred from homology"/>
<gene>
    <name evidence="9" type="ORF">CFK39_11175</name>
</gene>
<dbReference type="Gene3D" id="3.40.30.10">
    <property type="entry name" value="Glutaredoxin"/>
    <property type="match status" value="1"/>
</dbReference>
<organism evidence="9 10">
    <name type="scientific">Brachybacterium avium</name>
    <dbReference type="NCBI Taxonomy" id="2017485"/>
    <lineage>
        <taxon>Bacteria</taxon>
        <taxon>Bacillati</taxon>
        <taxon>Actinomycetota</taxon>
        <taxon>Actinomycetes</taxon>
        <taxon>Micrococcales</taxon>
        <taxon>Dermabacteraceae</taxon>
        <taxon>Brachybacterium</taxon>
    </lineage>
</organism>
<dbReference type="SUPFAM" id="SSF52833">
    <property type="entry name" value="Thioredoxin-like"/>
    <property type="match status" value="1"/>
</dbReference>
<evidence type="ECO:0000259" key="8">
    <source>
        <dbReference type="PROSITE" id="PS51352"/>
    </source>
</evidence>
<reference evidence="10" key="1">
    <citation type="submission" date="2017-07" db="EMBL/GenBank/DDBJ databases">
        <title>Brachybacterium sp. VR2415.</title>
        <authorList>
            <person name="Tak E.J."/>
            <person name="Bae J.-W."/>
        </authorList>
    </citation>
    <scope>NUCLEOTIDE SEQUENCE [LARGE SCALE GENOMIC DNA]</scope>
    <source>
        <strain evidence="10">VR2415</strain>
    </source>
</reference>
<dbReference type="PANTHER" id="PTHR13887">
    <property type="entry name" value="GLUTATHIONE S-TRANSFERASE KAPPA"/>
    <property type="match status" value="1"/>
</dbReference>
<dbReference type="PROSITE" id="PS51352">
    <property type="entry name" value="THIOREDOXIN_2"/>
    <property type="match status" value="1"/>
</dbReference>
<dbReference type="Proteomes" id="UP000198398">
    <property type="component" value="Chromosome"/>
</dbReference>
<dbReference type="OrthoDB" id="117402at2"/>
<dbReference type="RefSeq" id="WP_089065528.1">
    <property type="nucleotide sequence ID" value="NZ_CP022316.1"/>
</dbReference>
<evidence type="ECO:0000256" key="1">
    <source>
        <dbReference type="ARBA" id="ARBA00005791"/>
    </source>
</evidence>
<keyword evidence="4" id="KW-1015">Disulfide bond</keyword>
<keyword evidence="7" id="KW-1133">Transmembrane helix</keyword>
<comment type="similarity">
    <text evidence="1">Belongs to the thioredoxin family. DsbA subfamily.</text>
</comment>
<sequence>MSRAHRSDPTHASRDGVLRRWGIPVGIGVAVAALIAGVFWVQQEPATTPTQGSGGSSTSSEQPAAIEHPESVAAPDLSSQEGRDPDDQLAEGPVDAPVVLVMFSDFQCSFCAKWSDETLPEMREYVERGELRIEYRDVNIYGEDSERAARASLAAAMQGEHAQYHALLFEDGEIRSGQGLSEESLVELAGQIGLDTEQFAADMNSEQVAETIAENAQQGIDLGAMSTPAFIIGGTPTAGAQPTEVFTELVDKALAESEG</sequence>
<evidence type="ECO:0000256" key="3">
    <source>
        <dbReference type="ARBA" id="ARBA00023002"/>
    </source>
</evidence>
<feature type="region of interest" description="Disordered" evidence="6">
    <location>
        <begin position="72"/>
        <end position="91"/>
    </location>
</feature>
<evidence type="ECO:0000256" key="5">
    <source>
        <dbReference type="ARBA" id="ARBA00023284"/>
    </source>
</evidence>
<keyword evidence="10" id="KW-1185">Reference proteome</keyword>
<protein>
    <submittedName>
        <fullName evidence="9">Protein-disulfide isomerase</fullName>
    </submittedName>
</protein>
<dbReference type="InterPro" id="IPR012336">
    <property type="entry name" value="Thioredoxin-like_fold"/>
</dbReference>
<keyword evidence="7" id="KW-0812">Transmembrane</keyword>
<name>A0A220UDS2_9MICO</name>
<keyword evidence="3" id="KW-0560">Oxidoreductase</keyword>
<keyword evidence="2" id="KW-0732">Signal</keyword>
<feature type="region of interest" description="Disordered" evidence="6">
    <location>
        <begin position="46"/>
        <end position="66"/>
    </location>
</feature>
<accession>A0A220UDS2</accession>
<keyword evidence="7" id="KW-0472">Membrane</keyword>
<evidence type="ECO:0000256" key="6">
    <source>
        <dbReference type="SAM" id="MobiDB-lite"/>
    </source>
</evidence>
<feature type="compositionally biased region" description="Low complexity" evidence="6">
    <location>
        <begin position="47"/>
        <end position="60"/>
    </location>
</feature>
<evidence type="ECO:0000256" key="2">
    <source>
        <dbReference type="ARBA" id="ARBA00022729"/>
    </source>
</evidence>
<feature type="domain" description="Thioredoxin" evidence="8">
    <location>
        <begin position="68"/>
        <end position="255"/>
    </location>
</feature>
<keyword evidence="9" id="KW-0413">Isomerase</keyword>